<sequence>MASDGFRSVWVFRDRSGFAVLWFCLCLHVTGLLHLLCLLMGAPPPPLLKEWSCCISGVSNVWSGLRRLRLPDQGLVSPASPVLLSESPSGRSAVPQTVLRLRTLLITSLVAGTGGKIEL</sequence>
<dbReference type="Proteomes" id="UP001295469">
    <property type="component" value="Chromosome C03"/>
</dbReference>
<name>A0A816I0Z0_BRANA</name>
<evidence type="ECO:0000313" key="2">
    <source>
        <dbReference type="EMBL" id="CAF1699163.1"/>
    </source>
</evidence>
<evidence type="ECO:0000256" key="1">
    <source>
        <dbReference type="SAM" id="Phobius"/>
    </source>
</evidence>
<keyword evidence="1" id="KW-0812">Transmembrane</keyword>
<protein>
    <submittedName>
        <fullName evidence="2">(rape) hypothetical protein</fullName>
    </submittedName>
</protein>
<dbReference type="AlphaFoldDB" id="A0A816I0Z0"/>
<gene>
    <name evidence="2" type="ORF">DARMORV10_C03P17570.1</name>
</gene>
<reference evidence="2" key="1">
    <citation type="submission" date="2021-01" db="EMBL/GenBank/DDBJ databases">
        <authorList>
            <consortium name="Genoscope - CEA"/>
            <person name="William W."/>
        </authorList>
    </citation>
    <scope>NUCLEOTIDE SEQUENCE</scope>
</reference>
<organism evidence="2">
    <name type="scientific">Brassica napus</name>
    <name type="common">Rape</name>
    <dbReference type="NCBI Taxonomy" id="3708"/>
    <lineage>
        <taxon>Eukaryota</taxon>
        <taxon>Viridiplantae</taxon>
        <taxon>Streptophyta</taxon>
        <taxon>Embryophyta</taxon>
        <taxon>Tracheophyta</taxon>
        <taxon>Spermatophyta</taxon>
        <taxon>Magnoliopsida</taxon>
        <taxon>eudicotyledons</taxon>
        <taxon>Gunneridae</taxon>
        <taxon>Pentapetalae</taxon>
        <taxon>rosids</taxon>
        <taxon>malvids</taxon>
        <taxon>Brassicales</taxon>
        <taxon>Brassicaceae</taxon>
        <taxon>Brassiceae</taxon>
        <taxon>Brassica</taxon>
    </lineage>
</organism>
<dbReference type="EMBL" id="HG994367">
    <property type="protein sequence ID" value="CAF1699163.1"/>
    <property type="molecule type" value="Genomic_DNA"/>
</dbReference>
<accession>A0A816I0Z0</accession>
<keyword evidence="1" id="KW-1133">Transmembrane helix</keyword>
<feature type="transmembrane region" description="Helical" evidence="1">
    <location>
        <begin position="20"/>
        <end position="42"/>
    </location>
</feature>
<keyword evidence="1" id="KW-0472">Membrane</keyword>
<proteinExistence type="predicted"/>